<organism evidence="2 3">
    <name type="scientific">Streptomyces klenkii</name>
    <dbReference type="NCBI Taxonomy" id="1420899"/>
    <lineage>
        <taxon>Bacteria</taxon>
        <taxon>Bacillati</taxon>
        <taxon>Actinomycetota</taxon>
        <taxon>Actinomycetes</taxon>
        <taxon>Kitasatosporales</taxon>
        <taxon>Streptomycetaceae</taxon>
        <taxon>Streptomyces</taxon>
    </lineage>
</organism>
<dbReference type="AlphaFoldDB" id="A0A3B0BF86"/>
<proteinExistence type="predicted"/>
<protein>
    <submittedName>
        <fullName evidence="2">Uncharacterized protein</fullName>
    </submittedName>
</protein>
<sequence>MALYVAARAEHCLLTGLLTGHGYDAKTGARLLLLATRTAALCEWLSGCLGEEARAERYALAGIRAATAAGSRRHVASCMTALAFRHLVAGDPKDMLSLVHAIQAIVPRLPAGLAVTLHTREAQALARLGDLTASTRALDRATSTLAAKAADADPAADLLSVNVDEEWRPCPPGPPGSTWAGPRRHCRTSPHCSTTAPLRGAPGLP</sequence>
<reference evidence="2 3" key="1">
    <citation type="journal article" date="2015" name="Antonie Van Leeuwenhoek">
        <title>Streptomyces klenkii sp. nov., isolated from deep marine sediment.</title>
        <authorList>
            <person name="Veyisoglu A."/>
            <person name="Sahin N."/>
        </authorList>
    </citation>
    <scope>NUCLEOTIDE SEQUENCE [LARGE SCALE GENOMIC DNA]</scope>
    <source>
        <strain evidence="2 3">KCTC 29202</strain>
    </source>
</reference>
<keyword evidence="3" id="KW-1185">Reference proteome</keyword>
<name>A0A3B0BF86_9ACTN</name>
<accession>A0A3B0BF86</accession>
<gene>
    <name evidence="2" type="ORF">D7231_15595</name>
</gene>
<evidence type="ECO:0000313" key="3">
    <source>
        <dbReference type="Proteomes" id="UP000270343"/>
    </source>
</evidence>
<dbReference type="EMBL" id="RBAM01000006">
    <property type="protein sequence ID" value="RKN71450.1"/>
    <property type="molecule type" value="Genomic_DNA"/>
</dbReference>
<evidence type="ECO:0000313" key="2">
    <source>
        <dbReference type="EMBL" id="RKN71450.1"/>
    </source>
</evidence>
<evidence type="ECO:0000256" key="1">
    <source>
        <dbReference type="SAM" id="MobiDB-lite"/>
    </source>
</evidence>
<feature type="region of interest" description="Disordered" evidence="1">
    <location>
        <begin position="169"/>
        <end position="205"/>
    </location>
</feature>
<dbReference type="Proteomes" id="UP000270343">
    <property type="component" value="Unassembled WGS sequence"/>
</dbReference>
<comment type="caution">
    <text evidence="2">The sequence shown here is derived from an EMBL/GenBank/DDBJ whole genome shotgun (WGS) entry which is preliminary data.</text>
</comment>